<keyword evidence="1" id="KW-0812">Transmembrane</keyword>
<protein>
    <submittedName>
        <fullName evidence="3">Uncharacterized protein</fullName>
    </submittedName>
</protein>
<feature type="transmembrane region" description="Helical" evidence="1">
    <location>
        <begin position="35"/>
        <end position="57"/>
    </location>
</feature>
<dbReference type="EMBL" id="MT143699">
    <property type="protein sequence ID" value="QJB00713.1"/>
    <property type="molecule type" value="Genomic_DNA"/>
</dbReference>
<gene>
    <name evidence="2" type="ORF">MM171A00291_0021</name>
    <name evidence="3" type="ORF">MM171B00223_0036</name>
</gene>
<sequence length="58" mass="6653">MAPQIIMLVLLMYGFGIECERHGKVMPQKIHNCRSGVIAVILHIALLYWGGFFDVFFK</sequence>
<keyword evidence="1" id="KW-1133">Transmembrane helix</keyword>
<dbReference type="AlphaFoldDB" id="A0A6M3MH00"/>
<evidence type="ECO:0000313" key="2">
    <source>
        <dbReference type="EMBL" id="QJB00713.1"/>
    </source>
</evidence>
<evidence type="ECO:0000313" key="3">
    <source>
        <dbReference type="EMBL" id="QJB04659.1"/>
    </source>
</evidence>
<name>A0A6M3MH00_9ZZZZ</name>
<keyword evidence="1" id="KW-0472">Membrane</keyword>
<organism evidence="3">
    <name type="scientific">viral metagenome</name>
    <dbReference type="NCBI Taxonomy" id="1070528"/>
    <lineage>
        <taxon>unclassified sequences</taxon>
        <taxon>metagenomes</taxon>
        <taxon>organismal metagenomes</taxon>
    </lineage>
</organism>
<dbReference type="EMBL" id="MT143887">
    <property type="protein sequence ID" value="QJB04659.1"/>
    <property type="molecule type" value="Genomic_DNA"/>
</dbReference>
<evidence type="ECO:0000256" key="1">
    <source>
        <dbReference type="SAM" id="Phobius"/>
    </source>
</evidence>
<accession>A0A6M3MH00</accession>
<proteinExistence type="predicted"/>
<reference evidence="3" key="1">
    <citation type="submission" date="2020-03" db="EMBL/GenBank/DDBJ databases">
        <title>The deep terrestrial virosphere.</title>
        <authorList>
            <person name="Holmfeldt K."/>
            <person name="Nilsson E."/>
            <person name="Simone D."/>
            <person name="Lopez-Fernandez M."/>
            <person name="Wu X."/>
            <person name="de Brujin I."/>
            <person name="Lundin D."/>
            <person name="Andersson A."/>
            <person name="Bertilsson S."/>
            <person name="Dopson M."/>
        </authorList>
    </citation>
    <scope>NUCLEOTIDE SEQUENCE</scope>
    <source>
        <strain evidence="2">MM171A00291</strain>
        <strain evidence="3">MM171B00223</strain>
    </source>
</reference>